<dbReference type="PANTHER" id="PTHR12608:SF1">
    <property type="entry name" value="TRANSMEMBRANE PROTEIN 165"/>
    <property type="match status" value="1"/>
</dbReference>
<evidence type="ECO:0000256" key="5">
    <source>
        <dbReference type="ARBA" id="ARBA00023136"/>
    </source>
</evidence>
<accession>D6STM2</accession>
<evidence type="ECO:0000313" key="7">
    <source>
        <dbReference type="EMBL" id="EFI34038.1"/>
    </source>
</evidence>
<evidence type="ECO:0000256" key="3">
    <source>
        <dbReference type="ARBA" id="ARBA00022692"/>
    </source>
</evidence>
<feature type="transmembrane region" description="Helical" evidence="6">
    <location>
        <begin position="67"/>
        <end position="85"/>
    </location>
</feature>
<comment type="similarity">
    <text evidence="2 6">Belongs to the GDT1 family.</text>
</comment>
<feature type="transmembrane region" description="Helical" evidence="6">
    <location>
        <begin position="97"/>
        <end position="114"/>
    </location>
</feature>
<dbReference type="InterPro" id="IPR001727">
    <property type="entry name" value="GDT1-like"/>
</dbReference>
<comment type="caution">
    <text evidence="7">The sequence shown here is derived from an EMBL/GenBank/DDBJ whole genome shotgun (WGS) entry which is preliminary data.</text>
</comment>
<keyword evidence="5 6" id="KW-0472">Membrane</keyword>
<dbReference type="Proteomes" id="UP000005496">
    <property type="component" value="Unassembled WGS sequence"/>
</dbReference>
<evidence type="ECO:0000313" key="8">
    <source>
        <dbReference type="Proteomes" id="UP000005496"/>
    </source>
</evidence>
<dbReference type="eggNOG" id="COG2119">
    <property type="taxonomic scope" value="Bacteria"/>
</dbReference>
<dbReference type="EMBL" id="ACJN02000003">
    <property type="protein sequence ID" value="EFI34038.1"/>
    <property type="molecule type" value="Genomic_DNA"/>
</dbReference>
<keyword evidence="4 6" id="KW-1133">Transmembrane helix</keyword>
<feature type="transmembrane region" description="Helical" evidence="6">
    <location>
        <begin position="6"/>
        <end position="29"/>
    </location>
</feature>
<dbReference type="PANTHER" id="PTHR12608">
    <property type="entry name" value="TRANSMEMBRANE PROTEIN HTP-1 RELATED"/>
    <property type="match status" value="1"/>
</dbReference>
<feature type="transmembrane region" description="Helical" evidence="6">
    <location>
        <begin position="164"/>
        <end position="182"/>
    </location>
</feature>
<dbReference type="GO" id="GO:0046873">
    <property type="term" value="F:metal ion transmembrane transporter activity"/>
    <property type="evidence" value="ECO:0007669"/>
    <property type="project" value="InterPro"/>
</dbReference>
<feature type="transmembrane region" description="Helical" evidence="6">
    <location>
        <begin position="134"/>
        <end position="152"/>
    </location>
</feature>
<sequence length="204" mass="22443">MEAFLASLFAVGIAEVGDRSLFLAILLGVQFKRPWPVFWGMVVGLFTNQALSALLGVWLFSIISPEWQGWIVGTVFLVMAIWVLIPEDDKNFKQRSTGSIFLASALAFFLLEMADKTQLAVITLAGAFETFWPVVAGATLGILAVTTPALWLGSRFAARLPMKFIKISACSLFLLIGCWVLLDTAGLLPQNSFFQPANFFEDLQ</sequence>
<dbReference type="Pfam" id="PF01169">
    <property type="entry name" value="GDT1"/>
    <property type="match status" value="2"/>
</dbReference>
<dbReference type="RefSeq" id="WP_008871387.1">
    <property type="nucleotide sequence ID" value="NZ_ACJN02000003.1"/>
</dbReference>
<comment type="subcellular location">
    <subcellularLocation>
        <location evidence="1 6">Membrane</location>
        <topology evidence="1 6">Multi-pass membrane protein</topology>
    </subcellularLocation>
</comment>
<organism evidence="7 8">
    <name type="scientific">Desulfonatronospira thiodismutans ASO3-1</name>
    <dbReference type="NCBI Taxonomy" id="555779"/>
    <lineage>
        <taxon>Bacteria</taxon>
        <taxon>Pseudomonadati</taxon>
        <taxon>Thermodesulfobacteriota</taxon>
        <taxon>Desulfovibrionia</taxon>
        <taxon>Desulfovibrionales</taxon>
        <taxon>Desulfonatronovibrionaceae</taxon>
        <taxon>Desulfonatronospira</taxon>
    </lineage>
</organism>
<protein>
    <recommendedName>
        <fullName evidence="6">GDT1 family protein</fullName>
    </recommendedName>
</protein>
<keyword evidence="8" id="KW-1185">Reference proteome</keyword>
<dbReference type="OrthoDB" id="9801356at2"/>
<evidence type="ECO:0000256" key="2">
    <source>
        <dbReference type="ARBA" id="ARBA00009190"/>
    </source>
</evidence>
<feature type="transmembrane region" description="Helical" evidence="6">
    <location>
        <begin position="36"/>
        <end position="61"/>
    </location>
</feature>
<evidence type="ECO:0000256" key="4">
    <source>
        <dbReference type="ARBA" id="ARBA00022989"/>
    </source>
</evidence>
<proteinExistence type="inferred from homology"/>
<name>D6STM2_9BACT</name>
<keyword evidence="3 6" id="KW-0812">Transmembrane</keyword>
<evidence type="ECO:0000256" key="1">
    <source>
        <dbReference type="ARBA" id="ARBA00004141"/>
    </source>
</evidence>
<evidence type="ECO:0000256" key="6">
    <source>
        <dbReference type="RuleBase" id="RU365102"/>
    </source>
</evidence>
<reference evidence="7" key="1">
    <citation type="submission" date="2010-05" db="EMBL/GenBank/DDBJ databases">
        <title>The draft genome of Desulfonatronospira thiodismutans ASO3-1.</title>
        <authorList>
            <consortium name="US DOE Joint Genome Institute (JGI-PGF)"/>
            <person name="Lucas S."/>
            <person name="Copeland A."/>
            <person name="Lapidus A."/>
            <person name="Cheng J.-F."/>
            <person name="Bruce D."/>
            <person name="Goodwin L."/>
            <person name="Pitluck S."/>
            <person name="Chertkov O."/>
            <person name="Brettin T."/>
            <person name="Detter J.C."/>
            <person name="Han C."/>
            <person name="Land M.L."/>
            <person name="Hauser L."/>
            <person name="Kyrpides N."/>
            <person name="Mikhailova N."/>
            <person name="Muyzer G."/>
            <person name="Woyke T."/>
        </authorList>
    </citation>
    <scope>NUCLEOTIDE SEQUENCE [LARGE SCALE GENOMIC DNA]</scope>
    <source>
        <strain evidence="7">ASO3-1</strain>
    </source>
</reference>
<dbReference type="GO" id="GO:0016020">
    <property type="term" value="C:membrane"/>
    <property type="evidence" value="ECO:0007669"/>
    <property type="project" value="UniProtKB-SubCell"/>
</dbReference>
<gene>
    <name evidence="7" type="ORF">Dthio_PD1377</name>
</gene>
<dbReference type="AlphaFoldDB" id="D6STM2"/>